<feature type="domain" description="O-antigen ligase-related" evidence="7">
    <location>
        <begin position="215"/>
        <end position="399"/>
    </location>
</feature>
<evidence type="ECO:0000313" key="9">
    <source>
        <dbReference type="Proteomes" id="UP000176186"/>
    </source>
</evidence>
<dbReference type="AlphaFoldDB" id="A0A1F6BEC2"/>
<feature type="transmembrane region" description="Helical" evidence="6">
    <location>
        <begin position="70"/>
        <end position="89"/>
    </location>
</feature>
<feature type="transmembrane region" description="Helical" evidence="6">
    <location>
        <begin position="109"/>
        <end position="134"/>
    </location>
</feature>
<protein>
    <recommendedName>
        <fullName evidence="7">O-antigen ligase-related domain-containing protein</fullName>
    </recommendedName>
</protein>
<dbReference type="InterPro" id="IPR011990">
    <property type="entry name" value="TPR-like_helical_dom_sf"/>
</dbReference>
<evidence type="ECO:0000256" key="3">
    <source>
        <dbReference type="ARBA" id="ARBA00022989"/>
    </source>
</evidence>
<dbReference type="Pfam" id="PF04932">
    <property type="entry name" value="Wzy_C"/>
    <property type="match status" value="1"/>
</dbReference>
<feature type="transmembrane region" description="Helical" evidence="6">
    <location>
        <begin position="384"/>
        <end position="411"/>
    </location>
</feature>
<dbReference type="Pfam" id="PF14559">
    <property type="entry name" value="TPR_19"/>
    <property type="match status" value="1"/>
</dbReference>
<keyword evidence="4 6" id="KW-0472">Membrane</keyword>
<sequence length="698" mass="79088">MNVIEWTNRVIRWGFYLLVILVPLILTPWNFELFEYNKMMLTYALTVIILGAWAVKIIAEKKLSVARTPLDIPILLFGLSQLVATIFSIDPHVSWFGYYSRFNGGMFSVLSYITLYYAFVTNFSIIWPAIAAAATRPATTFRLTRLVKVILTTASVVAMYGVLEHFGIDKNLWVQDVQSRVFSTLGQPNWLAAYIIALIPLTWALGFESVFFYAYSLLFFFVLLYTRSRSGYLGLVAADVVFWGMLLWSLKSLKEFKKKYLKPFAFIHIAIFLIVFINGTYIEQVDRWVTFGGWRDRFTHKQAAAPKPQVTSSGTALESGGTESGTIRKYVWQGAINAWRGSTKNIIIGTGTETYAFAFYQFRPVGHNMTSEWDFLYNKAHNEFLNYLATTGLFGLGSYILLIGAFILWFIRQKNTPLALALFAGWISILVTDFFGFSVVVMQLFFFLFPAIVISMHRNPQKLRSWQLPSLSAQTTRITSLTIILISFLLTVILYRYWKGDTLYASGNRLERSGQNAAAQALTARSILLNPGEPVYHDAHGSILAALALAAAQDQNATMAADLAKRSLAESDIAIATSPNNINFWKTRTKIYYTFASFDPTLNQAAVAALERALTLSPNDPKIYYNLAILKGRGGENEKAVELLQKAKELKRNYRDAYFGLYVFFTEMKKPALARAELQEYLDRVDPNDQDFQTRITP</sequence>
<feature type="transmembrane region" description="Helical" evidence="6">
    <location>
        <begin position="478"/>
        <end position="498"/>
    </location>
</feature>
<dbReference type="GO" id="GO:0016020">
    <property type="term" value="C:membrane"/>
    <property type="evidence" value="ECO:0007669"/>
    <property type="project" value="UniProtKB-SubCell"/>
</dbReference>
<gene>
    <name evidence="8" type="ORF">A2363_01250</name>
</gene>
<evidence type="ECO:0000256" key="6">
    <source>
        <dbReference type="SAM" id="Phobius"/>
    </source>
</evidence>
<dbReference type="PANTHER" id="PTHR37422">
    <property type="entry name" value="TEICHURONIC ACID BIOSYNTHESIS PROTEIN TUAE"/>
    <property type="match status" value="1"/>
</dbReference>
<organism evidence="8 9">
    <name type="scientific">Candidatus Gottesmanbacteria bacterium RIFOXYB1_FULL_47_11</name>
    <dbReference type="NCBI Taxonomy" id="1798401"/>
    <lineage>
        <taxon>Bacteria</taxon>
        <taxon>Candidatus Gottesmaniibacteriota</taxon>
    </lineage>
</organism>
<dbReference type="InterPro" id="IPR051533">
    <property type="entry name" value="WaaL-like"/>
</dbReference>
<feature type="transmembrane region" description="Helical" evidence="6">
    <location>
        <begin position="146"/>
        <end position="168"/>
    </location>
</feature>
<reference evidence="8 9" key="1">
    <citation type="journal article" date="2016" name="Nat. Commun.">
        <title>Thousands of microbial genomes shed light on interconnected biogeochemical processes in an aquifer system.</title>
        <authorList>
            <person name="Anantharaman K."/>
            <person name="Brown C.T."/>
            <person name="Hug L.A."/>
            <person name="Sharon I."/>
            <person name="Castelle C.J."/>
            <person name="Probst A.J."/>
            <person name="Thomas B.C."/>
            <person name="Singh A."/>
            <person name="Wilkins M.J."/>
            <person name="Karaoz U."/>
            <person name="Brodie E.L."/>
            <person name="Williams K.H."/>
            <person name="Hubbard S.S."/>
            <person name="Banfield J.F."/>
        </authorList>
    </citation>
    <scope>NUCLEOTIDE SEQUENCE [LARGE SCALE GENOMIC DNA]</scope>
</reference>
<dbReference type="PANTHER" id="PTHR37422:SF13">
    <property type="entry name" value="LIPOPOLYSACCHARIDE BIOSYNTHESIS PROTEIN PA4999-RELATED"/>
    <property type="match status" value="1"/>
</dbReference>
<keyword evidence="2 6" id="KW-0812">Transmembrane</keyword>
<dbReference type="SUPFAM" id="SSF48452">
    <property type="entry name" value="TPR-like"/>
    <property type="match status" value="1"/>
</dbReference>
<feature type="repeat" description="TPR" evidence="5">
    <location>
        <begin position="621"/>
        <end position="654"/>
    </location>
</feature>
<comment type="subcellular location">
    <subcellularLocation>
        <location evidence="1">Membrane</location>
        <topology evidence="1">Multi-pass membrane protein</topology>
    </subcellularLocation>
</comment>
<dbReference type="STRING" id="1798401.A2363_01250"/>
<keyword evidence="5" id="KW-0802">TPR repeat</keyword>
<accession>A0A1F6BEC2</accession>
<evidence type="ECO:0000313" key="8">
    <source>
        <dbReference type="EMBL" id="OGG35112.1"/>
    </source>
</evidence>
<evidence type="ECO:0000256" key="2">
    <source>
        <dbReference type="ARBA" id="ARBA00022692"/>
    </source>
</evidence>
<dbReference type="InterPro" id="IPR019734">
    <property type="entry name" value="TPR_rpt"/>
</dbReference>
<dbReference type="EMBL" id="MFKE01000018">
    <property type="protein sequence ID" value="OGG35112.1"/>
    <property type="molecule type" value="Genomic_DNA"/>
</dbReference>
<proteinExistence type="predicted"/>
<keyword evidence="3 6" id="KW-1133">Transmembrane helix</keyword>
<evidence type="ECO:0000256" key="4">
    <source>
        <dbReference type="ARBA" id="ARBA00023136"/>
    </source>
</evidence>
<dbReference type="Gene3D" id="1.25.40.10">
    <property type="entry name" value="Tetratricopeptide repeat domain"/>
    <property type="match status" value="1"/>
</dbReference>
<feature type="transmembrane region" description="Helical" evidence="6">
    <location>
        <begin position="12"/>
        <end position="29"/>
    </location>
</feature>
<dbReference type="InterPro" id="IPR007016">
    <property type="entry name" value="O-antigen_ligase-rel_domated"/>
</dbReference>
<dbReference type="PROSITE" id="PS50005">
    <property type="entry name" value="TPR"/>
    <property type="match status" value="1"/>
</dbReference>
<feature type="transmembrane region" description="Helical" evidence="6">
    <location>
        <begin position="41"/>
        <end position="58"/>
    </location>
</feature>
<name>A0A1F6BEC2_9BACT</name>
<evidence type="ECO:0000256" key="1">
    <source>
        <dbReference type="ARBA" id="ARBA00004141"/>
    </source>
</evidence>
<feature type="transmembrane region" description="Helical" evidence="6">
    <location>
        <begin position="441"/>
        <end position="457"/>
    </location>
</feature>
<feature type="transmembrane region" description="Helical" evidence="6">
    <location>
        <begin position="260"/>
        <end position="282"/>
    </location>
</feature>
<feature type="transmembrane region" description="Helical" evidence="6">
    <location>
        <begin position="188"/>
        <end position="205"/>
    </location>
</feature>
<evidence type="ECO:0000256" key="5">
    <source>
        <dbReference type="PROSITE-ProRule" id="PRU00339"/>
    </source>
</evidence>
<evidence type="ECO:0000259" key="7">
    <source>
        <dbReference type="Pfam" id="PF04932"/>
    </source>
</evidence>
<feature type="transmembrane region" description="Helical" evidence="6">
    <location>
        <begin position="232"/>
        <end position="248"/>
    </location>
</feature>
<comment type="caution">
    <text evidence="8">The sequence shown here is derived from an EMBL/GenBank/DDBJ whole genome shotgun (WGS) entry which is preliminary data.</text>
</comment>
<dbReference type="Proteomes" id="UP000176186">
    <property type="component" value="Unassembled WGS sequence"/>
</dbReference>